<protein>
    <submittedName>
        <fullName evidence="3">Uncharacterized protein</fullName>
    </submittedName>
</protein>
<comment type="caution">
    <text evidence="3">The sequence shown here is derived from an EMBL/GenBank/DDBJ whole genome shotgun (WGS) entry which is preliminary data.</text>
</comment>
<evidence type="ECO:0000313" key="4">
    <source>
        <dbReference type="Proteomes" id="UP000675781"/>
    </source>
</evidence>
<dbReference type="EMBL" id="JAGSOG010000263">
    <property type="protein sequence ID" value="MBR7838156.1"/>
    <property type="molecule type" value="Genomic_DNA"/>
</dbReference>
<gene>
    <name evidence="3" type="ORF">KDL01_33095</name>
</gene>
<dbReference type="AlphaFoldDB" id="A0A941EVR4"/>
<evidence type="ECO:0000313" key="3">
    <source>
        <dbReference type="EMBL" id="MBR7838156.1"/>
    </source>
</evidence>
<keyword evidence="2" id="KW-0732">Signal</keyword>
<accession>A0A941EVR4</accession>
<evidence type="ECO:0000256" key="2">
    <source>
        <dbReference type="SAM" id="SignalP"/>
    </source>
</evidence>
<sequence length="247" mass="25373">APTRPRRPRRLRAAGSVGAGVLALGLIASACSGAGQPAADAANAPSAAASPTLVGTLDTNPADPPQLQSSAIPGSPVPTTYRAVPAAQAQTLSIPWSSTAWLAHVHTVAGSKAKADDWQDQAYISSAWQWSTAQVRELEASIVTDLPSGMPKPTCSAQGFTPSNAAAVSQVTNLLTLCVQTGLSGGSTTAAESWLRAQIGPELAEIKGVTTQSRHAVSATPTFGSVTYYLYAEYVTGSGYLISLQVW</sequence>
<feature type="chain" id="PRO_5039423215" evidence="2">
    <location>
        <begin position="31"/>
        <end position="247"/>
    </location>
</feature>
<feature type="signal peptide" evidence="2">
    <location>
        <begin position="1"/>
        <end position="30"/>
    </location>
</feature>
<dbReference type="Proteomes" id="UP000675781">
    <property type="component" value="Unassembled WGS sequence"/>
</dbReference>
<organism evidence="3 4">
    <name type="scientific">Actinospica durhamensis</name>
    <dbReference type="NCBI Taxonomy" id="1508375"/>
    <lineage>
        <taxon>Bacteria</taxon>
        <taxon>Bacillati</taxon>
        <taxon>Actinomycetota</taxon>
        <taxon>Actinomycetes</taxon>
        <taxon>Catenulisporales</taxon>
        <taxon>Actinospicaceae</taxon>
        <taxon>Actinospica</taxon>
    </lineage>
</organism>
<proteinExistence type="predicted"/>
<name>A0A941EVR4_9ACTN</name>
<feature type="region of interest" description="Disordered" evidence="1">
    <location>
        <begin position="52"/>
        <end position="76"/>
    </location>
</feature>
<reference evidence="3" key="1">
    <citation type="submission" date="2021-04" db="EMBL/GenBank/DDBJ databases">
        <title>Genome based classification of Actinospica acidithermotolerans sp. nov., an actinobacterium isolated from an Indonesian hot spring.</title>
        <authorList>
            <person name="Kusuma A.B."/>
            <person name="Putra K.E."/>
            <person name="Nafisah S."/>
            <person name="Loh J."/>
            <person name="Nouioui I."/>
            <person name="Goodfellow M."/>
        </authorList>
    </citation>
    <scope>NUCLEOTIDE SEQUENCE</scope>
    <source>
        <strain evidence="3">CSCA 57</strain>
    </source>
</reference>
<evidence type="ECO:0000256" key="1">
    <source>
        <dbReference type="SAM" id="MobiDB-lite"/>
    </source>
</evidence>
<keyword evidence="4" id="KW-1185">Reference proteome</keyword>
<feature type="non-terminal residue" evidence="3">
    <location>
        <position position="1"/>
    </location>
</feature>